<feature type="transmembrane region" description="Helical" evidence="6">
    <location>
        <begin position="43"/>
        <end position="63"/>
    </location>
</feature>
<dbReference type="GO" id="GO:0005840">
    <property type="term" value="C:ribosome"/>
    <property type="evidence" value="ECO:0007669"/>
    <property type="project" value="UniProtKB-KW"/>
</dbReference>
<comment type="caution">
    <text evidence="9">The sequence shown here is derived from an EMBL/GenBank/DDBJ whole genome shotgun (WGS) entry which is preliminary data.</text>
</comment>
<comment type="subcellular location">
    <subcellularLocation>
        <location evidence="5">Cytoplasm</location>
    </subcellularLocation>
</comment>
<dbReference type="EMBL" id="JAAIUO010000006">
    <property type="protein sequence ID" value="NSK15028.1"/>
    <property type="molecule type" value="Genomic_DNA"/>
</dbReference>
<dbReference type="InterPro" id="IPR006464">
    <property type="entry name" value="AcTrfase_RimI/Ard1"/>
</dbReference>
<comment type="function">
    <text evidence="5">Acetylates the N-terminal alanine of ribosomal protein bS18.</text>
</comment>
<dbReference type="CDD" id="cd04301">
    <property type="entry name" value="NAT_SF"/>
    <property type="match status" value="1"/>
</dbReference>
<dbReference type="AlphaFoldDB" id="A0A850HLZ6"/>
<evidence type="ECO:0000313" key="9">
    <source>
        <dbReference type="EMBL" id="NVH58802.1"/>
    </source>
</evidence>
<keyword evidence="6" id="KW-1133">Transmembrane helix</keyword>
<dbReference type="EMBL" id="JAAITX010000006">
    <property type="protein sequence ID" value="NVH58802.1"/>
    <property type="molecule type" value="Genomic_DNA"/>
</dbReference>
<evidence type="ECO:0000259" key="7">
    <source>
        <dbReference type="PROSITE" id="PS51186"/>
    </source>
</evidence>
<evidence type="ECO:0000256" key="4">
    <source>
        <dbReference type="ARBA" id="ARBA00023315"/>
    </source>
</evidence>
<gene>
    <name evidence="9" type="primary">rimI</name>
    <name evidence="9" type="ORF">G5A66_09135</name>
    <name evidence="8" type="ORF">G5A75_09155</name>
</gene>
<name>A0A850HLZ6_9FIRM</name>
<accession>A0A850HLZ6</accession>
<reference evidence="10 11" key="1">
    <citation type="journal article" date="2020" name="Cell Host Microbe">
        <title>Functional and Genomic Variation between Human-Derived Isolates of Lachnospiraceae Reveals Inter- and Intra-Species Diversity.</title>
        <authorList>
            <person name="Sorbara M.T."/>
            <person name="Littmann E.R."/>
            <person name="Fontana E."/>
            <person name="Moody T.U."/>
            <person name="Kohout C.E."/>
            <person name="Gjonbalaj M."/>
            <person name="Eaton V."/>
            <person name="Seok R."/>
            <person name="Leiner I.M."/>
            <person name="Pamer E.G."/>
        </authorList>
    </citation>
    <scope>NUCLEOTIDE SEQUENCE [LARGE SCALE GENOMIC DNA]</scope>
    <source>
        <strain evidence="9 10">MSK.17.11</strain>
        <strain evidence="8 11">MSK.17.38</strain>
    </source>
</reference>
<dbReference type="PANTHER" id="PTHR43420">
    <property type="entry name" value="ACETYLTRANSFERASE"/>
    <property type="match status" value="1"/>
</dbReference>
<dbReference type="NCBIfam" id="TIGR01575">
    <property type="entry name" value="rimI"/>
    <property type="match status" value="1"/>
</dbReference>
<dbReference type="InterPro" id="IPR000182">
    <property type="entry name" value="GNAT_dom"/>
</dbReference>
<evidence type="ECO:0000313" key="11">
    <source>
        <dbReference type="Proteomes" id="UP000701680"/>
    </source>
</evidence>
<dbReference type="PROSITE" id="PS51186">
    <property type="entry name" value="GNAT"/>
    <property type="match status" value="1"/>
</dbReference>
<dbReference type="Gene3D" id="3.40.630.30">
    <property type="match status" value="1"/>
</dbReference>
<dbReference type="GO" id="GO:0008999">
    <property type="term" value="F:protein-N-terminal-alanine acetyltransferase activity"/>
    <property type="evidence" value="ECO:0007669"/>
    <property type="project" value="UniProtKB-EC"/>
</dbReference>
<reference evidence="9" key="2">
    <citation type="submission" date="2020-02" db="EMBL/GenBank/DDBJ databases">
        <authorList>
            <person name="Littmann E."/>
            <person name="Sorbara M."/>
        </authorList>
    </citation>
    <scope>NUCLEOTIDE SEQUENCE</scope>
    <source>
        <strain evidence="9">MSK.17.11</strain>
        <strain evidence="8">MSK.17.38</strain>
    </source>
</reference>
<evidence type="ECO:0000256" key="2">
    <source>
        <dbReference type="ARBA" id="ARBA00022490"/>
    </source>
</evidence>
<keyword evidence="4" id="KW-0012">Acyltransferase</keyword>
<keyword evidence="9" id="KW-0687">Ribonucleoprotein</keyword>
<dbReference type="PANTHER" id="PTHR43420:SF44">
    <property type="entry name" value="ACETYLTRANSFERASE YPEA"/>
    <property type="match status" value="1"/>
</dbReference>
<evidence type="ECO:0000256" key="5">
    <source>
        <dbReference type="RuleBase" id="RU363094"/>
    </source>
</evidence>
<evidence type="ECO:0000256" key="3">
    <source>
        <dbReference type="ARBA" id="ARBA00022679"/>
    </source>
</evidence>
<dbReference type="RefSeq" id="WP_101696007.1">
    <property type="nucleotide sequence ID" value="NZ_JAAITX010000006.1"/>
</dbReference>
<protein>
    <recommendedName>
        <fullName evidence="5">[Ribosomal protein bS18]-alanine N-acetyltransferase</fullName>
        <ecNumber evidence="5">2.3.1.266</ecNumber>
    </recommendedName>
</protein>
<dbReference type="SUPFAM" id="SSF55729">
    <property type="entry name" value="Acyl-CoA N-acyltransferases (Nat)"/>
    <property type="match status" value="1"/>
</dbReference>
<evidence type="ECO:0000313" key="8">
    <source>
        <dbReference type="EMBL" id="NSK15028.1"/>
    </source>
</evidence>
<dbReference type="OrthoDB" id="9794566at2"/>
<keyword evidence="9" id="KW-0689">Ribosomal protein</keyword>
<dbReference type="InterPro" id="IPR016181">
    <property type="entry name" value="Acyl_CoA_acyltransferase"/>
</dbReference>
<dbReference type="Pfam" id="PF00583">
    <property type="entry name" value="Acetyltransf_1"/>
    <property type="match status" value="1"/>
</dbReference>
<dbReference type="Proteomes" id="UP000528555">
    <property type="component" value="Unassembled WGS sequence"/>
</dbReference>
<keyword evidence="10" id="KW-1185">Reference proteome</keyword>
<comment type="catalytic activity">
    <reaction evidence="5">
        <text>N-terminal L-alanyl-[ribosomal protein bS18] + acetyl-CoA = N-terminal N(alpha)-acetyl-L-alanyl-[ribosomal protein bS18] + CoA + H(+)</text>
        <dbReference type="Rhea" id="RHEA:43756"/>
        <dbReference type="Rhea" id="RHEA-COMP:10676"/>
        <dbReference type="Rhea" id="RHEA-COMP:10677"/>
        <dbReference type="ChEBI" id="CHEBI:15378"/>
        <dbReference type="ChEBI" id="CHEBI:57287"/>
        <dbReference type="ChEBI" id="CHEBI:57288"/>
        <dbReference type="ChEBI" id="CHEBI:64718"/>
        <dbReference type="ChEBI" id="CHEBI:83683"/>
        <dbReference type="EC" id="2.3.1.266"/>
    </reaction>
</comment>
<feature type="domain" description="N-acetyltransferase" evidence="7">
    <location>
        <begin position="2"/>
        <end position="147"/>
    </location>
</feature>
<keyword evidence="2 5" id="KW-0963">Cytoplasm</keyword>
<keyword evidence="6" id="KW-0812">Transmembrane</keyword>
<dbReference type="GO" id="GO:0005737">
    <property type="term" value="C:cytoplasm"/>
    <property type="evidence" value="ECO:0007669"/>
    <property type="project" value="UniProtKB-SubCell"/>
</dbReference>
<sequence length="148" mass="17039">MWEVKGLEETDLPRIADLELAIFPDAWSLPALRESLHQKSRTWLGGIWLDSLLIGYVIFYYVLDEGEIARIAVDPAYRRKGAAARLLHAVEDFCEEKGIDRLMLEVRKSNVPAISFYREYGFAEDGIRKNYYKNPVEDAVLMSRKAGR</sequence>
<evidence type="ECO:0000313" key="10">
    <source>
        <dbReference type="Proteomes" id="UP000528555"/>
    </source>
</evidence>
<evidence type="ECO:0000256" key="1">
    <source>
        <dbReference type="ARBA" id="ARBA00005395"/>
    </source>
</evidence>
<comment type="similarity">
    <text evidence="1 5">Belongs to the acetyltransferase family. RimI subfamily.</text>
</comment>
<dbReference type="InterPro" id="IPR050680">
    <property type="entry name" value="YpeA/RimI_acetyltransf"/>
</dbReference>
<organism evidence="9 10">
    <name type="scientific">Dorea phocaeensis</name>
    <dbReference type="NCBI Taxonomy" id="2040291"/>
    <lineage>
        <taxon>Bacteria</taxon>
        <taxon>Bacillati</taxon>
        <taxon>Bacillota</taxon>
        <taxon>Clostridia</taxon>
        <taxon>Lachnospirales</taxon>
        <taxon>Lachnospiraceae</taxon>
        <taxon>Dorea</taxon>
    </lineage>
</organism>
<proteinExistence type="inferred from homology"/>
<dbReference type="Proteomes" id="UP000701680">
    <property type="component" value="Unassembled WGS sequence"/>
</dbReference>
<keyword evidence="3 9" id="KW-0808">Transferase</keyword>
<evidence type="ECO:0000256" key="6">
    <source>
        <dbReference type="SAM" id="Phobius"/>
    </source>
</evidence>
<keyword evidence="6" id="KW-0472">Membrane</keyword>
<dbReference type="EC" id="2.3.1.266" evidence="5"/>